<name>A0A1Q8BWW1_9PSEU</name>
<keyword evidence="3" id="KW-0808">Transferase</keyword>
<dbReference type="InterPro" id="IPR014031">
    <property type="entry name" value="Ketoacyl_synth_C"/>
</dbReference>
<dbReference type="STRING" id="1912961.BU204_36245"/>
<evidence type="ECO:0000259" key="8">
    <source>
        <dbReference type="PROSITE" id="PS50075"/>
    </source>
</evidence>
<keyword evidence="4" id="KW-0677">Repeat</keyword>
<dbReference type="GO" id="GO:0006633">
    <property type="term" value="P:fatty acid biosynthetic process"/>
    <property type="evidence" value="ECO:0007669"/>
    <property type="project" value="InterPro"/>
</dbReference>
<feature type="non-terminal residue" evidence="11">
    <location>
        <position position="1"/>
    </location>
</feature>
<feature type="domain" description="Carrier" evidence="8">
    <location>
        <begin position="23"/>
        <end position="98"/>
    </location>
</feature>
<dbReference type="InterPro" id="IPR020807">
    <property type="entry name" value="PKS_DH"/>
</dbReference>
<evidence type="ECO:0000256" key="4">
    <source>
        <dbReference type="ARBA" id="ARBA00022737"/>
    </source>
</evidence>
<dbReference type="InterPro" id="IPR036291">
    <property type="entry name" value="NAD(P)-bd_dom_sf"/>
</dbReference>
<dbReference type="GO" id="GO:0004312">
    <property type="term" value="F:fatty acid synthase activity"/>
    <property type="evidence" value="ECO:0007669"/>
    <property type="project" value="TreeGrafter"/>
</dbReference>
<keyword evidence="5" id="KW-0511">Multifunctional enzyme</keyword>
<feature type="active site" description="Proton acceptor; for dehydratase activity" evidence="7">
    <location>
        <position position="990"/>
    </location>
</feature>
<evidence type="ECO:0000259" key="10">
    <source>
        <dbReference type="PROSITE" id="PS52019"/>
    </source>
</evidence>
<dbReference type="OrthoDB" id="9778690at2"/>
<feature type="domain" description="Ketosynthase family 3 (KS3)" evidence="9">
    <location>
        <begin position="116"/>
        <end position="538"/>
    </location>
</feature>
<keyword evidence="12" id="KW-1185">Reference proteome</keyword>
<dbReference type="Gene3D" id="3.10.129.110">
    <property type="entry name" value="Polyketide synthase dehydratase"/>
    <property type="match status" value="1"/>
</dbReference>
<dbReference type="SMART" id="SM00827">
    <property type="entry name" value="PKS_AT"/>
    <property type="match status" value="1"/>
</dbReference>
<dbReference type="Gene3D" id="3.40.47.10">
    <property type="match status" value="2"/>
</dbReference>
<dbReference type="SMART" id="SM00822">
    <property type="entry name" value="PKS_KR"/>
    <property type="match status" value="1"/>
</dbReference>
<dbReference type="PROSITE" id="PS52019">
    <property type="entry name" value="PKS_MFAS_DH"/>
    <property type="match status" value="1"/>
</dbReference>
<dbReference type="PROSITE" id="PS50075">
    <property type="entry name" value="CARRIER"/>
    <property type="match status" value="2"/>
</dbReference>
<dbReference type="SMART" id="SM00823">
    <property type="entry name" value="PKS_PP"/>
    <property type="match status" value="2"/>
</dbReference>
<feature type="domain" description="Carrier" evidence="8">
    <location>
        <begin position="1648"/>
        <end position="1723"/>
    </location>
</feature>
<dbReference type="InterPro" id="IPR013968">
    <property type="entry name" value="PKS_KR"/>
</dbReference>
<feature type="active site" description="Proton donor; for dehydratase activity" evidence="7">
    <location>
        <position position="1152"/>
    </location>
</feature>
<dbReference type="InterPro" id="IPR020806">
    <property type="entry name" value="PKS_PP-bd"/>
</dbReference>
<dbReference type="InterPro" id="IPR016035">
    <property type="entry name" value="Acyl_Trfase/lysoPLipase"/>
</dbReference>
<dbReference type="Proteomes" id="UP000185596">
    <property type="component" value="Unassembled WGS sequence"/>
</dbReference>
<dbReference type="InterPro" id="IPR055123">
    <property type="entry name" value="SpnB-like_Rossmann"/>
</dbReference>
<dbReference type="EMBL" id="MSIE01000118">
    <property type="protein sequence ID" value="OLF06603.1"/>
    <property type="molecule type" value="Genomic_DNA"/>
</dbReference>
<evidence type="ECO:0000256" key="5">
    <source>
        <dbReference type="ARBA" id="ARBA00023268"/>
    </source>
</evidence>
<dbReference type="InterPro" id="IPR057326">
    <property type="entry name" value="KR_dom"/>
</dbReference>
<sequence>SGAATADGLVRRLLALAPEERSAELAELVRGRVAAVLGHADPAAVATGRTFRELGFDSLTAVELRNALSAETGLRLPATLAFDFPTTDALTEYLLAELLGEGDALEPATGPAVVAGDPVVIVGMGCRYPGGVRGPEDLWRLVADGVDATSEFPTDRGWDLDALFDQDPDRVGTSDTRRGGFLHEAAEFDAAFFGMSPREAVASDAQQRLLLEVSWEALEQARIDPTSLRGSRTGVFAGVMYSDYGTLLAGGEYGGYQSTGGAPSVASGRVAYALGLEGPAVTVDTACSSSLVAIHLAAQALRAGECSLALAGGVSVMATPTTFVDFSRQGGLAPDGRCKSYSDDADGTGWSEGVGVVVLERLSDARRNGHRVLAVVRGSAVNSDGASNGLTAPNGPSQQRVIHAALGSAGLGASDVDVVEGHGTGTTLGDPIEAQALLATYGRDRRTPLLLGSVKSNLGHTQAAAGVAGVVKMVMAMRHGRVPRTLHAAHPSSHVDWSAGAVSLATDEVTWPEVGRPRRAGISSFGISGTNAHLILEAPAPDAVPPAAPRPLAVVPWVLSAKSPAALDEQLARVPALTGDPSDVAHSLLTTRTRFDHRAVVLPDGTTLARDTVRDGRTAFVFSGQGSQRLGMGRELHARFPAFAAAFDEVAAEFPGLREVMWEDGPLDETGWAQPALFAVEVASFRLLESWGVRPDHVVGHSIGELAAAHVAGVLSLPDACAVVSARARLMQALPAGGAMVAVRATAEEVLAQLADGVSIAAVNGPESVVLSGDEDAVLAVAARFAKTTRLRTSHAFHSALMEPMLDELGAAIDGITAHPARIPLVHTGPDYGTAAYWVRQVREPVRFADAVRALAEAGVTRFVEVGPGGALCAAVGETLPDAVTVPLLRGDRPEELSALTALATLHATGATVDWAALLPTGSTVDLPTYPFQRRRFWPVLDRRAGDLTAAGLGRADHPLLAGTVELAGDGGVVLTGRVSLTTHPWLGDHRIAGAAVLPGAALLELASRAADEVGFAQVAELTLLTPLVLPEPGAVRLQVRVGAVDPTGTRPVTIHSRPDGRDAGEWTRHAAGTLALAPVAAADPLPTWPPPRAEPLDVTDCYETFADAGYGYGPAFAGLRAVWRRDAHVYAEVTLPEEATGGFTLHPALLDAALHPLLVTRPPTGEQRLPFAWAGVCVHATGSTALRVHLVDNGEDGVSITATDTAGTPVLTVASMRDRALTGDLPVAATNPVYAVDWVPVTTEGRAHPVPLADLAGDATAPLVLTDLHTSEGDLAAATHETVRRTLTLVQRWLREDRFADSRLVLRTRGATDGSDPAAAAAWGLVRSAQAEHPGRFTLLDTDTDTGEQVHVALPEEPELALRDGRLLAPRLHRTAPASAPEWDRDGTVLITGGTGALGRELARHLVTRGFRHLVLASRRGPAADGAMELGDELAAGGADVRVVACDLTDPDAVADLVAGCRAERPLTAVVHTAGVTDDGVVTALGEDRLASVLAPKVDAAWLLHRATADQPPAGFVLFSSAAGVFGAAGQANYAAANAFLDALARHRAAAGLPAASLAWGAWETGMAGELSDVDRERITRSGFRPLGVPAGLALFDRAARCDGAVVLAPLDTAVLRALPDVPPLLRDLVGTRRRVAADAAADLSADSVRDLVRARVAAVLGHADPAEVGMRESFRELGFDSLTAVELRNELSAATGLRLPATLVFDFPTGDDLADHLLARLHGDDDTAGVPTGDPRPADEPVAIVGMGCRYPGGVRGPDDLWRLVAEGVDAITDFPADRGWEVPFHPDPDHPGTTYVRSGGFLHDAAEFDAAFFGMSPREAVATDAQQRLLLETSWEALERAGIDPTTLRGSRTGVFAGVMYSDYGTLLGAEFEGHQGTGSTPSVVSGRVAYALGLEGPAVSVDTACSSSLVSLHLAAQALRAGECSLALAGGVTVMATPGIFVEFSRQRGLSPDGRCKAYGDGADGTGWSEGVGVLVLERLSDAVRNGHRVLAVVRGSAVNSDGASNGLTAPNGPAQQRVIRAALTAAGLSTSDVDVVEGHGTGT</sequence>
<evidence type="ECO:0000313" key="11">
    <source>
        <dbReference type="EMBL" id="OLF06603.1"/>
    </source>
</evidence>
<gene>
    <name evidence="11" type="ORF">BU204_36245</name>
</gene>
<keyword evidence="1" id="KW-0596">Phosphopantetheine</keyword>
<accession>A0A1Q8BWW1</accession>
<dbReference type="InterPro" id="IPR016036">
    <property type="entry name" value="Malonyl_transacylase_ACP-bd"/>
</dbReference>
<dbReference type="Pfam" id="PF21089">
    <property type="entry name" value="PKS_DH_N"/>
    <property type="match status" value="1"/>
</dbReference>
<dbReference type="FunFam" id="3.40.47.10:FF:000019">
    <property type="entry name" value="Polyketide synthase type I"/>
    <property type="match status" value="1"/>
</dbReference>
<dbReference type="SUPFAM" id="SSF51735">
    <property type="entry name" value="NAD(P)-binding Rossmann-fold domains"/>
    <property type="match status" value="2"/>
</dbReference>
<dbReference type="GO" id="GO:0004315">
    <property type="term" value="F:3-oxoacyl-[acyl-carrier-protein] synthase activity"/>
    <property type="evidence" value="ECO:0007669"/>
    <property type="project" value="InterPro"/>
</dbReference>
<dbReference type="Pfam" id="PF02801">
    <property type="entry name" value="Ketoacyl-synt_C"/>
    <property type="match status" value="2"/>
</dbReference>
<dbReference type="Pfam" id="PF00550">
    <property type="entry name" value="PP-binding"/>
    <property type="match status" value="2"/>
</dbReference>
<keyword evidence="2" id="KW-0597">Phosphoprotein</keyword>
<dbReference type="Gene3D" id="1.10.1200.10">
    <property type="entry name" value="ACP-like"/>
    <property type="match status" value="2"/>
</dbReference>
<dbReference type="InterPro" id="IPR042104">
    <property type="entry name" value="PKS_dehydratase_sf"/>
</dbReference>
<feature type="region of interest" description="C-terminal hotdog fold" evidence="7">
    <location>
        <begin position="1094"/>
        <end position="1228"/>
    </location>
</feature>
<dbReference type="Pfam" id="PF00109">
    <property type="entry name" value="ketoacyl-synt"/>
    <property type="match status" value="2"/>
</dbReference>
<evidence type="ECO:0000256" key="2">
    <source>
        <dbReference type="ARBA" id="ARBA00022553"/>
    </source>
</evidence>
<dbReference type="InterPro" id="IPR050091">
    <property type="entry name" value="PKS_NRPS_Biosynth_Enz"/>
</dbReference>
<evidence type="ECO:0008006" key="13">
    <source>
        <dbReference type="Google" id="ProtNLM"/>
    </source>
</evidence>
<dbReference type="InterPro" id="IPR016039">
    <property type="entry name" value="Thiolase-like"/>
</dbReference>
<organism evidence="11 12">
    <name type="scientific">Actinophytocola xanthii</name>
    <dbReference type="NCBI Taxonomy" id="1912961"/>
    <lineage>
        <taxon>Bacteria</taxon>
        <taxon>Bacillati</taxon>
        <taxon>Actinomycetota</taxon>
        <taxon>Actinomycetes</taxon>
        <taxon>Pseudonocardiales</taxon>
        <taxon>Pseudonocardiaceae</taxon>
    </lineage>
</organism>
<dbReference type="SMART" id="SM00825">
    <property type="entry name" value="PKS_KS"/>
    <property type="match status" value="2"/>
</dbReference>
<proteinExistence type="predicted"/>
<dbReference type="InterPro" id="IPR032821">
    <property type="entry name" value="PKS_assoc"/>
</dbReference>
<protein>
    <recommendedName>
        <fullName evidence="13">Beta-ketoacyl synthase</fullName>
    </recommendedName>
</protein>
<dbReference type="Pfam" id="PF08659">
    <property type="entry name" value="KR"/>
    <property type="match status" value="1"/>
</dbReference>
<dbReference type="RefSeq" id="WP_143230007.1">
    <property type="nucleotide sequence ID" value="NZ_MSIE01000118.1"/>
</dbReference>
<dbReference type="SMART" id="SM00826">
    <property type="entry name" value="PKS_DH"/>
    <property type="match status" value="1"/>
</dbReference>
<dbReference type="Pfam" id="PF16197">
    <property type="entry name" value="KAsynt_C_assoc"/>
    <property type="match status" value="1"/>
</dbReference>
<feature type="region of interest" description="N-terminal hotdog fold" evidence="7">
    <location>
        <begin position="958"/>
        <end position="1082"/>
    </location>
</feature>
<dbReference type="InterPro" id="IPR014030">
    <property type="entry name" value="Ketoacyl_synth_N"/>
</dbReference>
<dbReference type="PROSITE" id="PS00606">
    <property type="entry name" value="KS3_1"/>
    <property type="match status" value="2"/>
</dbReference>
<reference evidence="11 12" key="1">
    <citation type="submission" date="2016-12" db="EMBL/GenBank/DDBJ databases">
        <title>The draft genome sequence of Actinophytocola sp. 11-183.</title>
        <authorList>
            <person name="Wang W."/>
            <person name="Yuan L."/>
        </authorList>
    </citation>
    <scope>NUCLEOTIDE SEQUENCE [LARGE SCALE GENOMIC DNA]</scope>
    <source>
        <strain evidence="11 12">11-183</strain>
    </source>
</reference>
<dbReference type="CDD" id="cd00833">
    <property type="entry name" value="PKS"/>
    <property type="match status" value="2"/>
</dbReference>
<dbReference type="InterPro" id="IPR036736">
    <property type="entry name" value="ACP-like_sf"/>
</dbReference>
<dbReference type="Pfam" id="PF14765">
    <property type="entry name" value="PS-DH"/>
    <property type="match status" value="1"/>
</dbReference>
<dbReference type="Gene3D" id="3.40.366.10">
    <property type="entry name" value="Malonyl-Coenzyme A Acyl Carrier Protein, domain 2"/>
    <property type="match status" value="1"/>
</dbReference>
<dbReference type="InterPro" id="IPR014043">
    <property type="entry name" value="Acyl_transferase_dom"/>
</dbReference>
<evidence type="ECO:0000256" key="7">
    <source>
        <dbReference type="PROSITE-ProRule" id="PRU01363"/>
    </source>
</evidence>
<dbReference type="Gene3D" id="3.40.50.720">
    <property type="entry name" value="NAD(P)-binding Rossmann-like Domain"/>
    <property type="match status" value="1"/>
</dbReference>
<feature type="domain" description="Ketosynthase family 3 (KS3)" evidence="9">
    <location>
        <begin position="1741"/>
        <end position="2048"/>
    </location>
</feature>
<comment type="caution">
    <text evidence="11">The sequence shown here is derived from an EMBL/GenBank/DDBJ whole genome shotgun (WGS) entry which is preliminary data.</text>
</comment>
<evidence type="ECO:0000313" key="12">
    <source>
        <dbReference type="Proteomes" id="UP000185596"/>
    </source>
</evidence>
<evidence type="ECO:0000256" key="1">
    <source>
        <dbReference type="ARBA" id="ARBA00022450"/>
    </source>
</evidence>
<evidence type="ECO:0000259" key="9">
    <source>
        <dbReference type="PROSITE" id="PS52004"/>
    </source>
</evidence>
<dbReference type="PANTHER" id="PTHR43775:SF51">
    <property type="entry name" value="INACTIVE PHENOLPHTHIOCEROL SYNTHESIS POLYKETIDE SYNTHASE TYPE I PKS1-RELATED"/>
    <property type="match status" value="1"/>
</dbReference>
<dbReference type="PROSITE" id="PS00012">
    <property type="entry name" value="PHOSPHOPANTETHEINE"/>
    <property type="match status" value="2"/>
</dbReference>
<dbReference type="SUPFAM" id="SSF52151">
    <property type="entry name" value="FabD/lysophospholipase-like"/>
    <property type="match status" value="1"/>
</dbReference>
<dbReference type="GO" id="GO:0031177">
    <property type="term" value="F:phosphopantetheine binding"/>
    <property type="evidence" value="ECO:0007669"/>
    <property type="project" value="InterPro"/>
</dbReference>
<dbReference type="Pfam" id="PF22953">
    <property type="entry name" value="SpnB_Rossmann"/>
    <property type="match status" value="1"/>
</dbReference>
<dbReference type="FunFam" id="1.10.1200.10:FF:000007">
    <property type="entry name" value="Probable polyketide synthase pks17"/>
    <property type="match status" value="2"/>
</dbReference>
<keyword evidence="6" id="KW-0012">Acyltransferase</keyword>
<dbReference type="CDD" id="cd08956">
    <property type="entry name" value="KR_3_FAS_SDR_x"/>
    <property type="match status" value="1"/>
</dbReference>
<dbReference type="InterPro" id="IPR006162">
    <property type="entry name" value="Ppantetheine_attach_site"/>
</dbReference>
<dbReference type="PANTHER" id="PTHR43775">
    <property type="entry name" value="FATTY ACID SYNTHASE"/>
    <property type="match status" value="1"/>
</dbReference>
<dbReference type="InterPro" id="IPR020841">
    <property type="entry name" value="PKS_Beta-ketoAc_synthase_dom"/>
</dbReference>
<evidence type="ECO:0000256" key="3">
    <source>
        <dbReference type="ARBA" id="ARBA00022679"/>
    </source>
</evidence>
<dbReference type="Pfam" id="PF00698">
    <property type="entry name" value="Acyl_transf_1"/>
    <property type="match status" value="1"/>
</dbReference>
<dbReference type="SUPFAM" id="SSF55048">
    <property type="entry name" value="Probable ACP-binding domain of malonyl-CoA ACP transacylase"/>
    <property type="match status" value="1"/>
</dbReference>
<dbReference type="InterPro" id="IPR001227">
    <property type="entry name" value="Ac_transferase_dom_sf"/>
</dbReference>
<feature type="non-terminal residue" evidence="11">
    <location>
        <position position="2048"/>
    </location>
</feature>
<dbReference type="InterPro" id="IPR018201">
    <property type="entry name" value="Ketoacyl_synth_AS"/>
</dbReference>
<dbReference type="SUPFAM" id="SSF47336">
    <property type="entry name" value="ACP-like"/>
    <property type="match status" value="2"/>
</dbReference>
<dbReference type="SUPFAM" id="SSF53901">
    <property type="entry name" value="Thiolase-like"/>
    <property type="match status" value="2"/>
</dbReference>
<feature type="domain" description="PKS/mFAS DH" evidence="10">
    <location>
        <begin position="958"/>
        <end position="1228"/>
    </location>
</feature>
<dbReference type="InterPro" id="IPR049900">
    <property type="entry name" value="PKS_mFAS_DH"/>
</dbReference>
<dbReference type="PROSITE" id="PS52004">
    <property type="entry name" value="KS3_2"/>
    <property type="match status" value="2"/>
</dbReference>
<evidence type="ECO:0000256" key="6">
    <source>
        <dbReference type="ARBA" id="ARBA00023315"/>
    </source>
</evidence>
<dbReference type="InterPro" id="IPR049552">
    <property type="entry name" value="PKS_DH_N"/>
</dbReference>
<dbReference type="SMART" id="SM01294">
    <property type="entry name" value="PKS_PP_betabranch"/>
    <property type="match status" value="2"/>
</dbReference>
<dbReference type="InterPro" id="IPR009081">
    <property type="entry name" value="PP-bd_ACP"/>
</dbReference>
<dbReference type="Gene3D" id="3.30.70.3290">
    <property type="match status" value="1"/>
</dbReference>
<dbReference type="InterPro" id="IPR049551">
    <property type="entry name" value="PKS_DH_C"/>
</dbReference>